<dbReference type="SUPFAM" id="SSF51206">
    <property type="entry name" value="cAMP-binding domain-like"/>
    <property type="match status" value="1"/>
</dbReference>
<dbReference type="PROSITE" id="PS51063">
    <property type="entry name" value="HTH_CRP_2"/>
    <property type="match status" value="1"/>
</dbReference>
<dbReference type="Proteomes" id="UP001231941">
    <property type="component" value="Unassembled WGS sequence"/>
</dbReference>
<evidence type="ECO:0000259" key="5">
    <source>
        <dbReference type="PROSITE" id="PS50042"/>
    </source>
</evidence>
<dbReference type="InterPro" id="IPR036390">
    <property type="entry name" value="WH_DNA-bd_sf"/>
</dbReference>
<name>A0ABT9J142_9BACL</name>
<dbReference type="InterPro" id="IPR036388">
    <property type="entry name" value="WH-like_DNA-bd_sf"/>
</dbReference>
<keyword evidence="4" id="KW-0804">Transcription</keyword>
<evidence type="ECO:0000256" key="3">
    <source>
        <dbReference type="ARBA" id="ARBA00023159"/>
    </source>
</evidence>
<dbReference type="RefSeq" id="WP_305992628.1">
    <property type="nucleotide sequence ID" value="NZ_JAVAMP010000007.1"/>
</dbReference>
<keyword evidence="1" id="KW-0805">Transcription regulation</keyword>
<dbReference type="PROSITE" id="PS50042">
    <property type="entry name" value="CNMP_BINDING_3"/>
    <property type="match status" value="1"/>
</dbReference>
<evidence type="ECO:0000256" key="1">
    <source>
        <dbReference type="ARBA" id="ARBA00023015"/>
    </source>
</evidence>
<dbReference type="Gene3D" id="1.10.10.10">
    <property type="entry name" value="Winged helix-like DNA-binding domain superfamily/Winged helix DNA-binding domain"/>
    <property type="match status" value="1"/>
</dbReference>
<dbReference type="InterPro" id="IPR014710">
    <property type="entry name" value="RmlC-like_jellyroll"/>
</dbReference>
<proteinExistence type="predicted"/>
<sequence>MKCHHHGNHNGEFELCVSKVPIFNHLNQEEMKEIASLIQSKTFKKGEVIFSANSSINELFIIHTGRVKIYRLSESGREQILRVLEAKEFMGELTLFNESLTQNYAEATEKTEICVIQKLDLQKLIEKKPSIALRILEEFSRRLTNADQLIQQLGSADVETRLASVIIDLSNKQISRTVTLPMSKRDLASLIGTTQETISRKLSTFQEHGWIKQTGQRVITILNMEQLISFTEGKK</sequence>
<feature type="domain" description="Cyclic nucleotide-binding" evidence="5">
    <location>
        <begin position="22"/>
        <end position="142"/>
    </location>
</feature>
<dbReference type="SMART" id="SM00419">
    <property type="entry name" value="HTH_CRP"/>
    <property type="match status" value="1"/>
</dbReference>
<evidence type="ECO:0000313" key="7">
    <source>
        <dbReference type="EMBL" id="MDP5275318.1"/>
    </source>
</evidence>
<dbReference type="Pfam" id="PF13545">
    <property type="entry name" value="HTH_Crp_2"/>
    <property type="match status" value="1"/>
</dbReference>
<comment type="caution">
    <text evidence="7">The sequence shown here is derived from an EMBL/GenBank/DDBJ whole genome shotgun (WGS) entry which is preliminary data.</text>
</comment>
<dbReference type="PANTHER" id="PTHR24567">
    <property type="entry name" value="CRP FAMILY TRANSCRIPTIONAL REGULATORY PROTEIN"/>
    <property type="match status" value="1"/>
</dbReference>
<keyword evidence="2" id="KW-0238">DNA-binding</keyword>
<evidence type="ECO:0000256" key="4">
    <source>
        <dbReference type="ARBA" id="ARBA00023163"/>
    </source>
</evidence>
<dbReference type="PRINTS" id="PR00034">
    <property type="entry name" value="HTHCRP"/>
</dbReference>
<dbReference type="Pfam" id="PF00027">
    <property type="entry name" value="cNMP_binding"/>
    <property type="match status" value="1"/>
</dbReference>
<accession>A0ABT9J142</accession>
<dbReference type="SUPFAM" id="SSF46785">
    <property type="entry name" value="Winged helix' DNA-binding domain"/>
    <property type="match status" value="1"/>
</dbReference>
<feature type="domain" description="HTH crp-type" evidence="6">
    <location>
        <begin position="156"/>
        <end position="225"/>
    </location>
</feature>
<organism evidence="7 8">
    <name type="scientific">Chengkuizengella axinellae</name>
    <dbReference type="NCBI Taxonomy" id="3064388"/>
    <lineage>
        <taxon>Bacteria</taxon>
        <taxon>Bacillati</taxon>
        <taxon>Bacillota</taxon>
        <taxon>Bacilli</taxon>
        <taxon>Bacillales</taxon>
        <taxon>Paenibacillaceae</taxon>
        <taxon>Chengkuizengella</taxon>
    </lineage>
</organism>
<protein>
    <submittedName>
        <fullName evidence="7">Crp/Fnr family transcriptional regulator</fullName>
    </submittedName>
</protein>
<keyword evidence="8" id="KW-1185">Reference proteome</keyword>
<evidence type="ECO:0000259" key="6">
    <source>
        <dbReference type="PROSITE" id="PS51063"/>
    </source>
</evidence>
<dbReference type="CDD" id="cd00038">
    <property type="entry name" value="CAP_ED"/>
    <property type="match status" value="1"/>
</dbReference>
<dbReference type="InterPro" id="IPR012318">
    <property type="entry name" value="HTH_CRP"/>
</dbReference>
<dbReference type="EMBL" id="JAVAMP010000007">
    <property type="protein sequence ID" value="MDP5275318.1"/>
    <property type="molecule type" value="Genomic_DNA"/>
</dbReference>
<reference evidence="7 8" key="1">
    <citation type="submission" date="2023-08" db="EMBL/GenBank/DDBJ databases">
        <authorList>
            <person name="Park J.-S."/>
        </authorList>
    </citation>
    <scope>NUCLEOTIDE SEQUENCE [LARGE SCALE GENOMIC DNA]</scope>
    <source>
        <strain evidence="7 8">2205SS18-9</strain>
    </source>
</reference>
<dbReference type="Gene3D" id="2.60.120.10">
    <property type="entry name" value="Jelly Rolls"/>
    <property type="match status" value="1"/>
</dbReference>
<dbReference type="InterPro" id="IPR050397">
    <property type="entry name" value="Env_Response_Regulators"/>
</dbReference>
<dbReference type="InterPro" id="IPR018490">
    <property type="entry name" value="cNMP-bd_dom_sf"/>
</dbReference>
<keyword evidence="3" id="KW-0010">Activator</keyword>
<dbReference type="CDD" id="cd00092">
    <property type="entry name" value="HTH_CRP"/>
    <property type="match status" value="1"/>
</dbReference>
<dbReference type="InterPro" id="IPR000595">
    <property type="entry name" value="cNMP-bd_dom"/>
</dbReference>
<gene>
    <name evidence="7" type="ORF">Q5Y73_14505</name>
</gene>
<dbReference type="PANTHER" id="PTHR24567:SF28">
    <property type="entry name" value="LISTERIOLYSIN REGULATORY PROTEIN"/>
    <property type="match status" value="1"/>
</dbReference>
<dbReference type="SMART" id="SM00100">
    <property type="entry name" value="cNMP"/>
    <property type="match status" value="1"/>
</dbReference>
<evidence type="ECO:0000256" key="2">
    <source>
        <dbReference type="ARBA" id="ARBA00023125"/>
    </source>
</evidence>
<evidence type="ECO:0000313" key="8">
    <source>
        <dbReference type="Proteomes" id="UP001231941"/>
    </source>
</evidence>